<feature type="domain" description="ANTAR" evidence="1">
    <location>
        <begin position="173"/>
        <end position="234"/>
    </location>
</feature>
<dbReference type="InterPro" id="IPR013656">
    <property type="entry name" value="PAS_4"/>
</dbReference>
<dbReference type="InterPro" id="IPR035965">
    <property type="entry name" value="PAS-like_dom_sf"/>
</dbReference>
<keyword evidence="3" id="KW-1185">Reference proteome</keyword>
<dbReference type="Pfam" id="PF03861">
    <property type="entry name" value="ANTAR"/>
    <property type="match status" value="1"/>
</dbReference>
<dbReference type="SMART" id="SM00091">
    <property type="entry name" value="PAS"/>
    <property type="match status" value="1"/>
</dbReference>
<gene>
    <name evidence="2" type="ORF">SacmaDRAFT_4937</name>
</gene>
<dbReference type="GO" id="GO:0003723">
    <property type="term" value="F:RNA binding"/>
    <property type="evidence" value="ECO:0007669"/>
    <property type="project" value="InterPro"/>
</dbReference>
<dbReference type="Pfam" id="PF08448">
    <property type="entry name" value="PAS_4"/>
    <property type="match status" value="1"/>
</dbReference>
<proteinExistence type="predicted"/>
<evidence type="ECO:0000313" key="2">
    <source>
        <dbReference type="EMBL" id="EHR53108.1"/>
    </source>
</evidence>
<dbReference type="SUPFAM" id="SSF52172">
    <property type="entry name" value="CheY-like"/>
    <property type="match status" value="1"/>
</dbReference>
<dbReference type="OrthoDB" id="9808408at2"/>
<evidence type="ECO:0000313" key="3">
    <source>
        <dbReference type="Proteomes" id="UP000004926"/>
    </source>
</evidence>
<dbReference type="HOGENOM" id="CLU_097899_0_0_11"/>
<dbReference type="STRING" id="882083.SacmaDRAFT_4937"/>
<dbReference type="CDD" id="cd00130">
    <property type="entry name" value="PAS"/>
    <property type="match status" value="1"/>
</dbReference>
<dbReference type="SUPFAM" id="SSF55785">
    <property type="entry name" value="PYP-like sensor domain (PAS domain)"/>
    <property type="match status" value="1"/>
</dbReference>
<reference evidence="2 3" key="1">
    <citation type="journal article" date="2012" name="Stand. Genomic Sci.">
        <title>Genome sequence of the ocean sediment bacterium Saccharomonospora marina type strain (XMU15(T)).</title>
        <authorList>
            <person name="Klenk H.P."/>
            <person name="Lu M."/>
            <person name="Lucas S."/>
            <person name="Lapidus A."/>
            <person name="Copeland A."/>
            <person name="Pitluck S."/>
            <person name="Goodwin L.A."/>
            <person name="Han C."/>
            <person name="Tapia R."/>
            <person name="Brambilla E.M."/>
            <person name="Potter G."/>
            <person name="Land M."/>
            <person name="Ivanova N."/>
            <person name="Rohde M."/>
            <person name="Goker M."/>
            <person name="Detter J.C."/>
            <person name="Li W.J."/>
            <person name="Kyrpides N.C."/>
            <person name="Woyke T."/>
        </authorList>
    </citation>
    <scope>NUCLEOTIDE SEQUENCE [LARGE SCALE GENOMIC DNA]</scope>
    <source>
        <strain evidence="2 3">XMU15</strain>
    </source>
</reference>
<protein>
    <submittedName>
        <fullName evidence="2">Response regulator with putative antiterminator output domain</fullName>
    </submittedName>
</protein>
<dbReference type="eggNOG" id="COG3707">
    <property type="taxonomic scope" value="Bacteria"/>
</dbReference>
<dbReference type="EMBL" id="CM001439">
    <property type="protein sequence ID" value="EHR53108.1"/>
    <property type="molecule type" value="Genomic_DNA"/>
</dbReference>
<dbReference type="Proteomes" id="UP000004926">
    <property type="component" value="Chromosome"/>
</dbReference>
<dbReference type="Gene3D" id="3.30.450.20">
    <property type="entry name" value="PAS domain"/>
    <property type="match status" value="1"/>
</dbReference>
<dbReference type="Gene3D" id="1.10.10.10">
    <property type="entry name" value="Winged helix-like DNA-binding domain superfamily/Winged helix DNA-binding domain"/>
    <property type="match status" value="1"/>
</dbReference>
<dbReference type="InterPro" id="IPR011006">
    <property type="entry name" value="CheY-like_superfamily"/>
</dbReference>
<evidence type="ECO:0000259" key="1">
    <source>
        <dbReference type="PROSITE" id="PS50921"/>
    </source>
</evidence>
<dbReference type="InterPro" id="IPR005561">
    <property type="entry name" value="ANTAR"/>
</dbReference>
<name>H5X149_9PSEU</name>
<dbReference type="AlphaFoldDB" id="H5X149"/>
<sequence>MRRTHLELEHDERFSGSPRPYLLLDRSLRIAAANQAYLDATGRTQDELNGRQVFDAFPDNPADPDANGVANLGASLQKVLRTGRLDRMWVQRYDVPGTTPDDPFVLKYWSPVNHPVREHRTGPVVGVVHHVEDVTSLWAPLHGVPPTPQTTDMPSADDWTKFVAAVSTNERVHEETAREVAQLRQALSSRVVIEQAKGIIMARRRCSPNEAFEILRKAARDSNVKLRALAASLVESVADNG</sequence>
<dbReference type="InterPro" id="IPR000014">
    <property type="entry name" value="PAS"/>
</dbReference>
<dbReference type="PROSITE" id="PS50921">
    <property type="entry name" value="ANTAR"/>
    <property type="match status" value="1"/>
</dbReference>
<dbReference type="SMART" id="SM01012">
    <property type="entry name" value="ANTAR"/>
    <property type="match status" value="1"/>
</dbReference>
<organism evidence="2 3">
    <name type="scientific">Saccharomonospora marina XMU15</name>
    <dbReference type="NCBI Taxonomy" id="882083"/>
    <lineage>
        <taxon>Bacteria</taxon>
        <taxon>Bacillati</taxon>
        <taxon>Actinomycetota</taxon>
        <taxon>Actinomycetes</taxon>
        <taxon>Pseudonocardiales</taxon>
        <taxon>Pseudonocardiaceae</taxon>
        <taxon>Saccharomonospora</taxon>
    </lineage>
</organism>
<accession>H5X149</accession>
<dbReference type="InterPro" id="IPR036388">
    <property type="entry name" value="WH-like_DNA-bd_sf"/>
</dbReference>